<feature type="region of interest" description="Disordered" evidence="1">
    <location>
        <begin position="1"/>
        <end position="20"/>
    </location>
</feature>
<feature type="compositionally biased region" description="Low complexity" evidence="1">
    <location>
        <begin position="10"/>
        <end position="20"/>
    </location>
</feature>
<dbReference type="InterPro" id="IPR043502">
    <property type="entry name" value="DNA/RNA_pol_sf"/>
</dbReference>
<dbReference type="InterPro" id="IPR013103">
    <property type="entry name" value="RVT_2"/>
</dbReference>
<name>A0A8X8W3Y0_SALSN</name>
<protein>
    <recommendedName>
        <fullName evidence="2">Reverse transcriptase Ty1/copia-type domain-containing protein</fullName>
    </recommendedName>
</protein>
<dbReference type="SUPFAM" id="SSF56672">
    <property type="entry name" value="DNA/RNA polymerases"/>
    <property type="match status" value="1"/>
</dbReference>
<proteinExistence type="predicted"/>
<organism evidence="3">
    <name type="scientific">Salvia splendens</name>
    <name type="common">Scarlet sage</name>
    <dbReference type="NCBI Taxonomy" id="180675"/>
    <lineage>
        <taxon>Eukaryota</taxon>
        <taxon>Viridiplantae</taxon>
        <taxon>Streptophyta</taxon>
        <taxon>Embryophyta</taxon>
        <taxon>Tracheophyta</taxon>
        <taxon>Spermatophyta</taxon>
        <taxon>Magnoliopsida</taxon>
        <taxon>eudicotyledons</taxon>
        <taxon>Gunneridae</taxon>
        <taxon>Pentapetalae</taxon>
        <taxon>asterids</taxon>
        <taxon>lamiids</taxon>
        <taxon>Lamiales</taxon>
        <taxon>Lamiaceae</taxon>
        <taxon>Nepetoideae</taxon>
        <taxon>Mentheae</taxon>
        <taxon>Salviinae</taxon>
        <taxon>Salvia</taxon>
        <taxon>Salvia subgen. Calosphace</taxon>
        <taxon>core Calosphace</taxon>
    </lineage>
</organism>
<dbReference type="AlphaFoldDB" id="A0A8X8W3Y0"/>
<dbReference type="EMBL" id="PNBA02000021">
    <property type="protein sequence ID" value="KAG6387565.1"/>
    <property type="molecule type" value="Genomic_DNA"/>
</dbReference>
<gene>
    <name evidence="3" type="ORF">SASPL_152757</name>
</gene>
<accession>A0A8X8W3Y0</accession>
<evidence type="ECO:0000256" key="1">
    <source>
        <dbReference type="SAM" id="MobiDB-lite"/>
    </source>
</evidence>
<evidence type="ECO:0000259" key="2">
    <source>
        <dbReference type="Pfam" id="PF07727"/>
    </source>
</evidence>
<feature type="domain" description="Reverse transcriptase Ty1/copia-type" evidence="2">
    <location>
        <begin position="333"/>
        <end position="455"/>
    </location>
</feature>
<dbReference type="Proteomes" id="UP000298416">
    <property type="component" value="Unassembled WGS sequence"/>
</dbReference>
<dbReference type="PANTHER" id="PTHR11439:SF486">
    <property type="entry name" value="RLK (RECEPTOR-LIKE KINASE) PROTEIN, PUTATIVE-RELATED"/>
    <property type="match status" value="1"/>
</dbReference>
<keyword evidence="4" id="KW-1185">Reference proteome</keyword>
<dbReference type="Pfam" id="PF07727">
    <property type="entry name" value="RVT_2"/>
    <property type="match status" value="2"/>
</dbReference>
<dbReference type="PANTHER" id="PTHR11439">
    <property type="entry name" value="GAG-POL-RELATED RETROTRANSPOSON"/>
    <property type="match status" value="1"/>
</dbReference>
<feature type="compositionally biased region" description="Polar residues" evidence="1">
    <location>
        <begin position="191"/>
        <end position="206"/>
    </location>
</feature>
<sequence length="510" mass="56678">MSDFRPPIETPTKAPSSSSSTDATSVAAFVVSLGKSWMLDSGVSTHITGTKSFFLSISPSSLPYVRLDEGNYSPVTGTDVVKPTTHITLDNDLQTKRTIGRGHERGGLYYLDPISLVSPSALFTAVSPYQWHYRFGHPSSSSLRSLVPVPSLDPTLLPAQTFVSPMPSTPPLQVYTRRHRPATAVEALETEPNTGSCPLPQSSSPPASEDAVPPDELLIAIRKEALKHPLWGAAMDEEMRALLSRGTWILVRAPNSVDIVSCRWVFTIKFLTDGSIDRYKAQLVAKGYTQTYGIDYFETFSPTARMNSIQILFSLAVNILWPMYQLDVKNVFFYGLKQSPKAWFDKFSSVLGTIGFKQCKSDHLVFVRHQTSGIVILIVYVDDILISGSDVRGIEVIKKYLHQHFVIKDLGRPKYFLGIEIAHGNSGMSLSQQKYATDLLKETRLLGTKPVDTLMEVDPSVWDASGEFLEDKAKYRRLVGKLIYVTVIRPDISFVVGLVSRFLDKPKQVH</sequence>
<reference evidence="3" key="1">
    <citation type="submission" date="2018-01" db="EMBL/GenBank/DDBJ databases">
        <authorList>
            <person name="Mao J.F."/>
        </authorList>
    </citation>
    <scope>NUCLEOTIDE SEQUENCE</scope>
    <source>
        <strain evidence="3">Huo1</strain>
        <tissue evidence="3">Leaf</tissue>
    </source>
</reference>
<feature type="region of interest" description="Disordered" evidence="1">
    <location>
        <begin position="189"/>
        <end position="211"/>
    </location>
</feature>
<feature type="domain" description="Reverse transcriptase Ty1/copia-type" evidence="2">
    <location>
        <begin position="247"/>
        <end position="332"/>
    </location>
</feature>
<evidence type="ECO:0000313" key="3">
    <source>
        <dbReference type="EMBL" id="KAG6387565.1"/>
    </source>
</evidence>
<evidence type="ECO:0000313" key="4">
    <source>
        <dbReference type="Proteomes" id="UP000298416"/>
    </source>
</evidence>
<reference evidence="3" key="2">
    <citation type="submission" date="2020-08" db="EMBL/GenBank/DDBJ databases">
        <title>Plant Genome Project.</title>
        <authorList>
            <person name="Zhang R.-G."/>
        </authorList>
    </citation>
    <scope>NUCLEOTIDE SEQUENCE</scope>
    <source>
        <strain evidence="3">Huo1</strain>
        <tissue evidence="3">Leaf</tissue>
    </source>
</reference>
<comment type="caution">
    <text evidence="3">The sequence shown here is derived from an EMBL/GenBank/DDBJ whole genome shotgun (WGS) entry which is preliminary data.</text>
</comment>